<evidence type="ECO:0000313" key="2">
    <source>
        <dbReference type="EMBL" id="JAC73634.1"/>
    </source>
</evidence>
<feature type="non-terminal residue" evidence="2">
    <location>
        <position position="1"/>
    </location>
</feature>
<gene>
    <name evidence="2" type="ORF">TSPGSL018_28308</name>
</gene>
<protein>
    <submittedName>
        <fullName evidence="2">Uncharacterized protein</fullName>
    </submittedName>
</protein>
<name>A0A061RSC8_9CHLO</name>
<evidence type="ECO:0000256" key="1">
    <source>
        <dbReference type="SAM" id="MobiDB-lite"/>
    </source>
</evidence>
<proteinExistence type="predicted"/>
<organism evidence="2">
    <name type="scientific">Tetraselmis sp. GSL018</name>
    <dbReference type="NCBI Taxonomy" id="582737"/>
    <lineage>
        <taxon>Eukaryota</taxon>
        <taxon>Viridiplantae</taxon>
        <taxon>Chlorophyta</taxon>
        <taxon>core chlorophytes</taxon>
        <taxon>Chlorodendrophyceae</taxon>
        <taxon>Chlorodendrales</taxon>
        <taxon>Chlorodendraceae</taxon>
        <taxon>Tetraselmis</taxon>
    </lineage>
</organism>
<feature type="region of interest" description="Disordered" evidence="1">
    <location>
        <begin position="14"/>
        <end position="92"/>
    </location>
</feature>
<accession>A0A061RSC8</accession>
<feature type="non-terminal residue" evidence="2">
    <location>
        <position position="92"/>
    </location>
</feature>
<feature type="compositionally biased region" description="Basic and acidic residues" evidence="1">
    <location>
        <begin position="28"/>
        <end position="45"/>
    </location>
</feature>
<feature type="compositionally biased region" description="Low complexity" evidence="1">
    <location>
        <begin position="46"/>
        <end position="69"/>
    </location>
</feature>
<dbReference type="EMBL" id="GBEZ01012234">
    <property type="protein sequence ID" value="JAC73634.1"/>
    <property type="molecule type" value="Transcribed_RNA"/>
</dbReference>
<sequence>AHVWKLLPRARGEAAGDFGSVRIGGDLGADRPDLQHEQVRGKAGGEEAAPPAPEADLPGAAARAASADGRGQRRLGGGGAAVGPRREQRDDG</sequence>
<reference evidence="2" key="1">
    <citation type="submission" date="2014-05" db="EMBL/GenBank/DDBJ databases">
        <title>The transcriptome of the halophilic microalga Tetraselmis sp. GSL018 isolated from the Great Salt Lake, Utah.</title>
        <authorList>
            <person name="Jinkerson R.E."/>
            <person name="D'Adamo S."/>
            <person name="Posewitz M.C."/>
        </authorList>
    </citation>
    <scope>NUCLEOTIDE SEQUENCE</scope>
    <source>
        <strain evidence="2">GSL018</strain>
    </source>
</reference>
<dbReference type="AlphaFoldDB" id="A0A061RSC8"/>